<keyword evidence="1" id="KW-0732">Signal</keyword>
<gene>
    <name evidence="2" type="ORF">E4K62_01455</name>
</gene>
<keyword evidence="3" id="KW-1185">Reference proteome</keyword>
<feature type="chain" id="PRO_5045462148" description="Secreted protein" evidence="1">
    <location>
        <begin position="21"/>
        <end position="138"/>
    </location>
</feature>
<sequence length="138" mass="13876">MRTPKVAVAAGILTSALALSACVPPGVACPAIGFVLSDPVVIEIDPDLVGGGSVAACLGDDCEPALVASVDPGKWEVPQEPPYAPQDTIGLDLGAGIRVAIVDAAGATIRDEWFEIPFTSSSDGVCPGPVEVQPVVVT</sequence>
<proteinExistence type="predicted"/>
<dbReference type="PROSITE" id="PS51257">
    <property type="entry name" value="PROKAR_LIPOPROTEIN"/>
    <property type="match status" value="1"/>
</dbReference>
<evidence type="ECO:0000256" key="1">
    <source>
        <dbReference type="SAM" id="SignalP"/>
    </source>
</evidence>
<dbReference type="EMBL" id="CP038266">
    <property type="protein sequence ID" value="QBR87479.1"/>
    <property type="molecule type" value="Genomic_DNA"/>
</dbReference>
<accession>A0ABX5SMX6</accession>
<dbReference type="Proteomes" id="UP000295748">
    <property type="component" value="Chromosome"/>
</dbReference>
<dbReference type="RefSeq" id="WP_135062883.1">
    <property type="nucleotide sequence ID" value="NZ_CP038266.1"/>
</dbReference>
<name>A0ABX5SMX6_9MICO</name>
<evidence type="ECO:0000313" key="3">
    <source>
        <dbReference type="Proteomes" id="UP000295748"/>
    </source>
</evidence>
<evidence type="ECO:0008006" key="4">
    <source>
        <dbReference type="Google" id="ProtNLM"/>
    </source>
</evidence>
<organism evidence="2 3">
    <name type="scientific">Microbacterium wangchenii</name>
    <dbReference type="NCBI Taxonomy" id="2541726"/>
    <lineage>
        <taxon>Bacteria</taxon>
        <taxon>Bacillati</taxon>
        <taxon>Actinomycetota</taxon>
        <taxon>Actinomycetes</taxon>
        <taxon>Micrococcales</taxon>
        <taxon>Microbacteriaceae</taxon>
        <taxon>Microbacterium</taxon>
    </lineage>
</organism>
<reference evidence="2 3" key="1">
    <citation type="submission" date="2019-03" db="EMBL/GenBank/DDBJ databases">
        <authorList>
            <person name="Dong K."/>
        </authorList>
    </citation>
    <scope>NUCLEOTIDE SEQUENCE [LARGE SCALE GENOMIC DNA]</scope>
    <source>
        <strain evidence="3">dk512</strain>
    </source>
</reference>
<protein>
    <recommendedName>
        <fullName evidence="4">Secreted protein</fullName>
    </recommendedName>
</protein>
<evidence type="ECO:0000313" key="2">
    <source>
        <dbReference type="EMBL" id="QBR87479.1"/>
    </source>
</evidence>
<feature type="signal peptide" evidence="1">
    <location>
        <begin position="1"/>
        <end position="20"/>
    </location>
</feature>